<comment type="caution">
    <text evidence="1">The sequence shown here is derived from an EMBL/GenBank/DDBJ whole genome shotgun (WGS) entry which is preliminary data.</text>
</comment>
<gene>
    <name evidence="1" type="ORF">AVEN_33645_1</name>
</gene>
<dbReference type="AlphaFoldDB" id="A0A4Y2TRP8"/>
<accession>A0A4Y2TRP8</accession>
<organism evidence="1 2">
    <name type="scientific">Araneus ventricosus</name>
    <name type="common">Orbweaver spider</name>
    <name type="synonym">Epeira ventricosa</name>
    <dbReference type="NCBI Taxonomy" id="182803"/>
    <lineage>
        <taxon>Eukaryota</taxon>
        <taxon>Metazoa</taxon>
        <taxon>Ecdysozoa</taxon>
        <taxon>Arthropoda</taxon>
        <taxon>Chelicerata</taxon>
        <taxon>Arachnida</taxon>
        <taxon>Araneae</taxon>
        <taxon>Araneomorphae</taxon>
        <taxon>Entelegynae</taxon>
        <taxon>Araneoidea</taxon>
        <taxon>Araneidae</taxon>
        <taxon>Araneus</taxon>
    </lineage>
</organism>
<evidence type="ECO:0000313" key="2">
    <source>
        <dbReference type="Proteomes" id="UP000499080"/>
    </source>
</evidence>
<proteinExistence type="predicted"/>
<dbReference type="EMBL" id="BGPR01030597">
    <property type="protein sequence ID" value="GBO03208.1"/>
    <property type="molecule type" value="Genomic_DNA"/>
</dbReference>
<reference evidence="1 2" key="1">
    <citation type="journal article" date="2019" name="Sci. Rep.">
        <title>Orb-weaving spider Araneus ventricosus genome elucidates the spidroin gene catalogue.</title>
        <authorList>
            <person name="Kono N."/>
            <person name="Nakamura H."/>
            <person name="Ohtoshi R."/>
            <person name="Moran D.A.P."/>
            <person name="Shinohara A."/>
            <person name="Yoshida Y."/>
            <person name="Fujiwara M."/>
            <person name="Mori M."/>
            <person name="Tomita M."/>
            <person name="Arakawa K."/>
        </authorList>
    </citation>
    <scope>NUCLEOTIDE SEQUENCE [LARGE SCALE GENOMIC DNA]</scope>
</reference>
<dbReference type="Proteomes" id="UP000499080">
    <property type="component" value="Unassembled WGS sequence"/>
</dbReference>
<name>A0A4Y2TRP8_ARAVE</name>
<sequence>MIHYLFHITLQGVRPTENILISLPMKGMSVPQGTQKVKEERLKQQRKRLGCLKGVVTKKLKSDSFKKTKLLTLMTSVQTSKENIIQCLHVMRSMLTLLRRLNRILQVPHMLGRRLLGL</sequence>
<evidence type="ECO:0000313" key="1">
    <source>
        <dbReference type="EMBL" id="GBO03208.1"/>
    </source>
</evidence>
<protein>
    <submittedName>
        <fullName evidence="1">Uncharacterized protein</fullName>
    </submittedName>
</protein>
<keyword evidence="2" id="KW-1185">Reference proteome</keyword>